<keyword evidence="2" id="KW-1133">Transmembrane helix</keyword>
<organism evidence="3 4">
    <name type="scientific">Glycomyces sambucus</name>
    <dbReference type="NCBI Taxonomy" id="380244"/>
    <lineage>
        <taxon>Bacteria</taxon>
        <taxon>Bacillati</taxon>
        <taxon>Actinomycetota</taxon>
        <taxon>Actinomycetes</taxon>
        <taxon>Glycomycetales</taxon>
        <taxon>Glycomycetaceae</taxon>
        <taxon>Glycomyces</taxon>
    </lineage>
</organism>
<feature type="transmembrane region" description="Helical" evidence="2">
    <location>
        <begin position="34"/>
        <end position="56"/>
    </location>
</feature>
<keyword evidence="2" id="KW-0812">Transmembrane</keyword>
<dbReference type="AlphaFoldDB" id="A0A1G9H7Y7"/>
<evidence type="ECO:0000256" key="2">
    <source>
        <dbReference type="SAM" id="Phobius"/>
    </source>
</evidence>
<keyword evidence="4" id="KW-1185">Reference proteome</keyword>
<proteinExistence type="predicted"/>
<dbReference type="EMBL" id="FNGF01000003">
    <property type="protein sequence ID" value="SDL09030.1"/>
    <property type="molecule type" value="Genomic_DNA"/>
</dbReference>
<feature type="transmembrane region" description="Helical" evidence="2">
    <location>
        <begin position="94"/>
        <end position="120"/>
    </location>
</feature>
<keyword evidence="2" id="KW-0472">Membrane</keyword>
<evidence type="ECO:0000313" key="3">
    <source>
        <dbReference type="EMBL" id="SDL09030.1"/>
    </source>
</evidence>
<evidence type="ECO:0000313" key="4">
    <source>
        <dbReference type="Proteomes" id="UP000198662"/>
    </source>
</evidence>
<evidence type="ECO:0000256" key="1">
    <source>
        <dbReference type="SAM" id="MobiDB-lite"/>
    </source>
</evidence>
<gene>
    <name evidence="3" type="ORF">SAMN05216298_2678</name>
</gene>
<feature type="transmembrane region" description="Helical" evidence="2">
    <location>
        <begin position="68"/>
        <end position="88"/>
    </location>
</feature>
<protein>
    <submittedName>
        <fullName evidence="3">Uncharacterized protein</fullName>
    </submittedName>
</protein>
<reference evidence="4" key="1">
    <citation type="submission" date="2016-10" db="EMBL/GenBank/DDBJ databases">
        <authorList>
            <person name="Varghese N."/>
            <person name="Submissions S."/>
        </authorList>
    </citation>
    <scope>NUCLEOTIDE SEQUENCE [LARGE SCALE GENOMIC DNA]</scope>
    <source>
        <strain evidence="4">CGMCC 4.3147</strain>
    </source>
</reference>
<name>A0A1G9H7Y7_9ACTN</name>
<accession>A0A1G9H7Y7</accession>
<dbReference type="STRING" id="380244.SAMN05216298_2678"/>
<sequence>MHEGPIGPTSWTGPEAPPPRTGRPRWREPHPVRVGPVAAGAALSGLWVLLWLLAYAKGADGGALTGAGFAWVTLAASTIGAVAAASLARYGDRGAAVGVAAVAGTAAGVTGLSCELYLLLTGDWILWLHRPRAATSFSRSFGQLPQAAGSIE</sequence>
<dbReference type="Proteomes" id="UP000198662">
    <property type="component" value="Unassembled WGS sequence"/>
</dbReference>
<feature type="region of interest" description="Disordered" evidence="1">
    <location>
        <begin position="1"/>
        <end position="28"/>
    </location>
</feature>